<proteinExistence type="inferred from homology"/>
<evidence type="ECO:0000256" key="1">
    <source>
        <dbReference type="ARBA" id="ARBA00006432"/>
    </source>
</evidence>
<keyword evidence="2 7" id="KW-0436">Ligase</keyword>
<comment type="caution">
    <text evidence="7">The sequence shown here is derived from an EMBL/GenBank/DDBJ whole genome shotgun (WGS) entry which is preliminary data.</text>
</comment>
<keyword evidence="4" id="KW-0443">Lipid metabolism</keyword>
<comment type="similarity">
    <text evidence="1">Belongs to the ATP-dependent AMP-binding enzyme family.</text>
</comment>
<dbReference type="CDD" id="cd12119">
    <property type="entry name" value="ttLC_FACS_AlkK_like"/>
    <property type="match status" value="1"/>
</dbReference>
<dbReference type="Gene3D" id="3.30.300.30">
    <property type="match status" value="1"/>
</dbReference>
<dbReference type="PANTHER" id="PTHR43859">
    <property type="entry name" value="ACYL-ACTIVATING ENZYME"/>
    <property type="match status" value="1"/>
</dbReference>
<evidence type="ECO:0000256" key="4">
    <source>
        <dbReference type="ARBA" id="ARBA00023098"/>
    </source>
</evidence>
<dbReference type="InterPro" id="IPR042099">
    <property type="entry name" value="ANL_N_sf"/>
</dbReference>
<evidence type="ECO:0000256" key="3">
    <source>
        <dbReference type="ARBA" id="ARBA00022832"/>
    </source>
</evidence>
<evidence type="ECO:0000256" key="2">
    <source>
        <dbReference type="ARBA" id="ARBA00022598"/>
    </source>
</evidence>
<dbReference type="InterPro" id="IPR045851">
    <property type="entry name" value="AMP-bd_C_sf"/>
</dbReference>
<dbReference type="SUPFAM" id="SSF56801">
    <property type="entry name" value="Acetyl-CoA synthetase-like"/>
    <property type="match status" value="1"/>
</dbReference>
<feature type="domain" description="AMP-binding enzyme C-terminal" evidence="6">
    <location>
        <begin position="446"/>
        <end position="522"/>
    </location>
</feature>
<dbReference type="Gene3D" id="3.40.50.12780">
    <property type="entry name" value="N-terminal domain of ligase-like"/>
    <property type="match status" value="1"/>
</dbReference>
<evidence type="ECO:0000259" key="6">
    <source>
        <dbReference type="Pfam" id="PF13193"/>
    </source>
</evidence>
<protein>
    <submittedName>
        <fullName evidence="7">Long-chain fatty acid--CoA ligase</fullName>
    </submittedName>
</protein>
<dbReference type="InterPro" id="IPR000873">
    <property type="entry name" value="AMP-dep_synth/lig_dom"/>
</dbReference>
<keyword evidence="3" id="KW-0276">Fatty acid metabolism</keyword>
<dbReference type="GO" id="GO:0016874">
    <property type="term" value="F:ligase activity"/>
    <property type="evidence" value="ECO:0007669"/>
    <property type="project" value="UniProtKB-KW"/>
</dbReference>
<dbReference type="InterPro" id="IPR025110">
    <property type="entry name" value="AMP-bd_C"/>
</dbReference>
<dbReference type="Pfam" id="PF13193">
    <property type="entry name" value="AMP-binding_C"/>
    <property type="match status" value="1"/>
</dbReference>
<sequence>MMNTQLTLVQMIERAEKYFPKKEIVSRTSPSTIHRLTYKEVGKRTRALSNALEKLGIKHGDRVGTLAWNHHRHLEAYFAVPCMGAVLHTINMRLSDDHLIYIINHAEDQILLIDEDIVPIIEKIKDQLLSVKAFIIMTDRDTLPETVLDPVYSYEQLLAKSDPNYQFSKNINENEPAGMCYTSATTGKPKGVIYTHRGIVLHSFALGLADTKGLSESDVNMPMVPMFHVNAWGIPFASTWFGSKQVLPGPNFTPQLICEFIESEKVTTTAGVPTIWLGVLKELETKNYDMSSLRLMVCGGAAAPKGLIKKYRETFGIPFVHAYGLTETTPLLTVSNLKSDQLDLSEEEKLEIRSKQGMVVPGLEVKIINQQGEVAHDGKEMGELLVRGPWIADSHYKDDRSKESFRDGWFYTGDIATVDEDGYIKLVDRTKDLVKSGGEWISSVDLENALMAHEAVLEAAVVAVPHPKWQERPIACVVLKDSYRDTVTKDDLISYLKPQFAKWWLPDDIIFLSEIPKTSVGKFLKRQLREQLKDHLAGV</sequence>
<organism evidence="7 8">
    <name type="scientific">Scopulibacillus cellulosilyticus</name>
    <dbReference type="NCBI Taxonomy" id="2665665"/>
    <lineage>
        <taxon>Bacteria</taxon>
        <taxon>Bacillati</taxon>
        <taxon>Bacillota</taxon>
        <taxon>Bacilli</taxon>
        <taxon>Bacillales</taxon>
        <taxon>Sporolactobacillaceae</taxon>
        <taxon>Scopulibacillus</taxon>
    </lineage>
</organism>
<dbReference type="EMBL" id="JBHTCO010000019">
    <property type="protein sequence ID" value="MFC7394180.1"/>
    <property type="molecule type" value="Genomic_DNA"/>
</dbReference>
<evidence type="ECO:0000313" key="7">
    <source>
        <dbReference type="EMBL" id="MFC7394180.1"/>
    </source>
</evidence>
<accession>A0ABW2PZQ9</accession>
<feature type="domain" description="AMP-dependent synthetase/ligase" evidence="5">
    <location>
        <begin position="14"/>
        <end position="392"/>
    </location>
</feature>
<dbReference type="NCBIfam" id="NF004837">
    <property type="entry name" value="PRK06187.1"/>
    <property type="match status" value="1"/>
</dbReference>
<dbReference type="Proteomes" id="UP001596505">
    <property type="component" value="Unassembled WGS sequence"/>
</dbReference>
<evidence type="ECO:0000259" key="5">
    <source>
        <dbReference type="Pfam" id="PF00501"/>
    </source>
</evidence>
<name>A0ABW2PZQ9_9BACL</name>
<evidence type="ECO:0000313" key="8">
    <source>
        <dbReference type="Proteomes" id="UP001596505"/>
    </source>
</evidence>
<dbReference type="Pfam" id="PF00501">
    <property type="entry name" value="AMP-binding"/>
    <property type="match status" value="1"/>
</dbReference>
<dbReference type="PANTHER" id="PTHR43859:SF4">
    <property type="entry name" value="BUTANOATE--COA LIGASE AAE1-RELATED"/>
    <property type="match status" value="1"/>
</dbReference>
<gene>
    <name evidence="7" type="ORF">ACFQRG_14585</name>
</gene>
<reference evidence="8" key="1">
    <citation type="journal article" date="2019" name="Int. J. Syst. Evol. Microbiol.">
        <title>The Global Catalogue of Microorganisms (GCM) 10K type strain sequencing project: providing services to taxonomists for standard genome sequencing and annotation.</title>
        <authorList>
            <consortium name="The Broad Institute Genomics Platform"/>
            <consortium name="The Broad Institute Genome Sequencing Center for Infectious Disease"/>
            <person name="Wu L."/>
            <person name="Ma J."/>
        </authorList>
    </citation>
    <scope>NUCLEOTIDE SEQUENCE [LARGE SCALE GENOMIC DNA]</scope>
    <source>
        <strain evidence="8">CGMCC 1.16305</strain>
    </source>
</reference>
<keyword evidence="8" id="KW-1185">Reference proteome</keyword>
<dbReference type="RefSeq" id="WP_380967274.1">
    <property type="nucleotide sequence ID" value="NZ_JBHTCO010000019.1"/>
</dbReference>